<gene>
    <name evidence="1" type="ORF">DBRI1063_LOCUS13466</name>
</gene>
<evidence type="ECO:0000313" key="1">
    <source>
        <dbReference type="EMBL" id="CAD9334787.1"/>
    </source>
</evidence>
<organism evidence="1">
    <name type="scientific">Ditylum brightwellii</name>
    <dbReference type="NCBI Taxonomy" id="49249"/>
    <lineage>
        <taxon>Eukaryota</taxon>
        <taxon>Sar</taxon>
        <taxon>Stramenopiles</taxon>
        <taxon>Ochrophyta</taxon>
        <taxon>Bacillariophyta</taxon>
        <taxon>Mediophyceae</taxon>
        <taxon>Lithodesmiophycidae</taxon>
        <taxon>Lithodesmiales</taxon>
        <taxon>Lithodesmiaceae</taxon>
        <taxon>Ditylum</taxon>
    </lineage>
</organism>
<dbReference type="AlphaFoldDB" id="A0A6U3SV15"/>
<sequence length="117" mass="13944">MFTRLLLSRPLASTPTAKVILNGQTRSLAYWQEHVYRVRDSRDGSLKFEDPEMAAERMVQGERAEGTRVRFKQRYEKPTAKRKRLENERLFKTKKRGVEELKAYIQFMKNHKEKQAK</sequence>
<name>A0A6U3SV15_9STRA</name>
<accession>A0A6U3SV15</accession>
<proteinExistence type="predicted"/>
<dbReference type="EMBL" id="HBGN01021097">
    <property type="protein sequence ID" value="CAD9334787.1"/>
    <property type="molecule type" value="Transcribed_RNA"/>
</dbReference>
<protein>
    <submittedName>
        <fullName evidence="1">Uncharacterized protein</fullName>
    </submittedName>
</protein>
<reference evidence="1" key="1">
    <citation type="submission" date="2021-01" db="EMBL/GenBank/DDBJ databases">
        <authorList>
            <person name="Corre E."/>
            <person name="Pelletier E."/>
            <person name="Niang G."/>
            <person name="Scheremetjew M."/>
            <person name="Finn R."/>
            <person name="Kale V."/>
            <person name="Holt S."/>
            <person name="Cochrane G."/>
            <person name="Meng A."/>
            <person name="Brown T."/>
            <person name="Cohen L."/>
        </authorList>
    </citation>
    <scope>NUCLEOTIDE SEQUENCE</scope>
    <source>
        <strain evidence="1">Pop2</strain>
    </source>
</reference>